<dbReference type="Gene3D" id="3.30.1050.10">
    <property type="entry name" value="SCP2 sterol-binding domain"/>
    <property type="match status" value="1"/>
</dbReference>
<proteinExistence type="inferred from homology"/>
<dbReference type="InterPro" id="IPR036527">
    <property type="entry name" value="SCP2_sterol-bd_dom_sf"/>
</dbReference>
<dbReference type="SUPFAM" id="SSF55718">
    <property type="entry name" value="SCP-like"/>
    <property type="match status" value="1"/>
</dbReference>
<comment type="pathway">
    <text evidence="1">Cofactor biosynthesis; ubiquinone biosynthesis.</text>
</comment>
<dbReference type="EMBL" id="WXWW01000147">
    <property type="protein sequence ID" value="NAW65439.1"/>
    <property type="molecule type" value="Genomic_DNA"/>
</dbReference>
<comment type="similarity">
    <text evidence="1">Belongs to the UbiT family.</text>
</comment>
<accession>A0A7X4WB30</accession>
<dbReference type="Proteomes" id="UP000465712">
    <property type="component" value="Unassembled WGS sequence"/>
</dbReference>
<evidence type="ECO:0000256" key="1">
    <source>
        <dbReference type="HAMAP-Rule" id="MF_02231"/>
    </source>
</evidence>
<feature type="domain" description="SCP2" evidence="2">
    <location>
        <begin position="35"/>
        <end position="134"/>
    </location>
</feature>
<name>A0A7X4WB30_9GAMM</name>
<dbReference type="UniPathway" id="UPA00232"/>
<organism evidence="3 4">
    <name type="scientific">Photobacterium halotolerans</name>
    <dbReference type="NCBI Taxonomy" id="265726"/>
    <lineage>
        <taxon>Bacteria</taxon>
        <taxon>Pseudomonadati</taxon>
        <taxon>Pseudomonadota</taxon>
        <taxon>Gammaproteobacteria</taxon>
        <taxon>Vibrionales</taxon>
        <taxon>Vibrionaceae</taxon>
        <taxon>Photobacterium</taxon>
    </lineage>
</organism>
<evidence type="ECO:0000313" key="3">
    <source>
        <dbReference type="EMBL" id="NAW65439.1"/>
    </source>
</evidence>
<dbReference type="GO" id="GO:0006744">
    <property type="term" value="P:ubiquinone biosynthetic process"/>
    <property type="evidence" value="ECO:0007669"/>
    <property type="project" value="UniProtKB-UniRule"/>
</dbReference>
<gene>
    <name evidence="1" type="primary">ubiT</name>
    <name evidence="3" type="ORF">CAG72_09440</name>
</gene>
<evidence type="ECO:0000259" key="2">
    <source>
        <dbReference type="Pfam" id="PF02036"/>
    </source>
</evidence>
<evidence type="ECO:0000313" key="4">
    <source>
        <dbReference type="Proteomes" id="UP000465712"/>
    </source>
</evidence>
<dbReference type="InterPro" id="IPR003033">
    <property type="entry name" value="SCP2_sterol-bd_dom"/>
</dbReference>
<reference evidence="3 4" key="1">
    <citation type="submission" date="2017-05" db="EMBL/GenBank/DDBJ databases">
        <title>High clonality and local adaptation shapes Vibrionaceae linages within an endangered oasis.</title>
        <authorList>
            <person name="Vazquez-Rosas-Landa M."/>
        </authorList>
    </citation>
    <scope>NUCLEOTIDE SEQUENCE [LARGE SCALE GENOMIC DNA]</scope>
    <source>
        <strain evidence="3 4">P46_P4S1P180</strain>
    </source>
</reference>
<sequence>MHLQILPGLPELAPQLLKYHCRLTPFFVHKGLIEQALAVVFKEALSDGELDFLADRTVTITIVDLAWSFTLTLNSGRLVVLPCVPAPNALMKASSQDLLRIAVRRVDPDTLFFQRRLTMQGDTELGLAVKNLLDSLDLDSLPKSLHWLLTKAALVSGAE</sequence>
<keyword evidence="1" id="KW-0831">Ubiquinone biosynthesis</keyword>
<protein>
    <recommendedName>
        <fullName evidence="1">Ubiquinone biosynthesis accessory factor UbiT</fullName>
    </recommendedName>
</protein>
<dbReference type="HAMAP" id="MF_02231">
    <property type="entry name" value="UbiT"/>
    <property type="match status" value="1"/>
</dbReference>
<dbReference type="AlphaFoldDB" id="A0A7X4WB30"/>
<dbReference type="Pfam" id="PF02036">
    <property type="entry name" value="SCP2"/>
    <property type="match status" value="1"/>
</dbReference>
<comment type="function">
    <text evidence="1">Required for O(2)-independent ubiquinone (coenzyme Q) biosynthesis. Likely functions as an accessory factor.</text>
</comment>
<dbReference type="InterPro" id="IPR016830">
    <property type="entry name" value="UbiT"/>
</dbReference>
<comment type="caution">
    <text evidence="3">The sequence shown here is derived from an EMBL/GenBank/DDBJ whole genome shotgun (WGS) entry which is preliminary data.</text>
</comment>
<dbReference type="RefSeq" id="WP_161444488.1">
    <property type="nucleotide sequence ID" value="NZ_WXWW01000147.1"/>
</dbReference>